<evidence type="ECO:0000313" key="1">
    <source>
        <dbReference type="EMBL" id="RWY50835.1"/>
    </source>
</evidence>
<proteinExistence type="predicted"/>
<comment type="caution">
    <text evidence="1">The sequence shown here is derived from an EMBL/GenBank/DDBJ whole genome shotgun (WGS) entry which is preliminary data.</text>
</comment>
<evidence type="ECO:0000313" key="2">
    <source>
        <dbReference type="Proteomes" id="UP000286701"/>
    </source>
</evidence>
<dbReference type="RefSeq" id="WP_128534254.1">
    <property type="nucleotide sequence ID" value="NZ_SBIW01000006.1"/>
</dbReference>
<keyword evidence="2" id="KW-1185">Reference proteome</keyword>
<accession>A0A3S3VLG8</accession>
<dbReference type="EMBL" id="SBIW01000006">
    <property type="protein sequence ID" value="RWY50835.1"/>
    <property type="molecule type" value="Genomic_DNA"/>
</dbReference>
<dbReference type="AlphaFoldDB" id="A0A3S3VLG8"/>
<protein>
    <submittedName>
        <fullName evidence="1">Uncharacterized protein</fullName>
    </submittedName>
</protein>
<organism evidence="1 2">
    <name type="scientific">Mucilaginibacter gilvus</name>
    <dbReference type="NCBI Taxonomy" id="2305909"/>
    <lineage>
        <taxon>Bacteria</taxon>
        <taxon>Pseudomonadati</taxon>
        <taxon>Bacteroidota</taxon>
        <taxon>Sphingobacteriia</taxon>
        <taxon>Sphingobacteriales</taxon>
        <taxon>Sphingobacteriaceae</taxon>
        <taxon>Mucilaginibacter</taxon>
    </lineage>
</organism>
<gene>
    <name evidence="1" type="ORF">EPL05_12215</name>
</gene>
<name>A0A3S3VLG8_9SPHI</name>
<sequence length="72" mass="7775">MRSISKTGSFSFDSFYGVATANKYQAACGSHCSALRPSVSLLTAVVGGRNKYFCKYYDGGHFLLAIDILTLP</sequence>
<reference evidence="1 2" key="1">
    <citation type="submission" date="2019-01" db="EMBL/GenBank/DDBJ databases">
        <title>Mucilaginibacter antarcticum sp. nov., isolated from antarctic soil.</title>
        <authorList>
            <person name="Yan Y.-Q."/>
            <person name="Du Z.-J."/>
        </authorList>
    </citation>
    <scope>NUCLEOTIDE SEQUENCE [LARGE SCALE GENOMIC DNA]</scope>
    <source>
        <strain evidence="1 2">F01003</strain>
    </source>
</reference>
<dbReference type="Proteomes" id="UP000286701">
    <property type="component" value="Unassembled WGS sequence"/>
</dbReference>